<accession>A0AAW2H8V8</accession>
<dbReference type="CDD" id="cd02440">
    <property type="entry name" value="AdoMet_MTases"/>
    <property type="match status" value="1"/>
</dbReference>
<evidence type="ECO:0000256" key="1">
    <source>
        <dbReference type="ARBA" id="ARBA00022552"/>
    </source>
</evidence>
<feature type="domain" description="Ribosomal RNA adenine methylase transferase N-terminal" evidence="10">
    <location>
        <begin position="1"/>
        <end position="163"/>
    </location>
</feature>
<dbReference type="EC" id="2.1.1.-" evidence="9"/>
<dbReference type="PANTHER" id="PTHR11727">
    <property type="entry name" value="DIMETHYLADENOSINE TRANSFERASE"/>
    <property type="match status" value="1"/>
</dbReference>
<evidence type="ECO:0000256" key="7">
    <source>
        <dbReference type="ARBA" id="ARBA00046134"/>
    </source>
</evidence>
<dbReference type="InterPro" id="IPR020596">
    <property type="entry name" value="rRNA_Ade_Mease_Trfase_CS"/>
</dbReference>
<dbReference type="InterPro" id="IPR011530">
    <property type="entry name" value="rRNA_adenine_dimethylase"/>
</dbReference>
<dbReference type="AlphaFoldDB" id="A0AAW2H8V8"/>
<dbReference type="PANTHER" id="PTHR11727:SF7">
    <property type="entry name" value="DIMETHYLADENOSINE TRANSFERASE-RELATED"/>
    <property type="match status" value="1"/>
</dbReference>
<evidence type="ECO:0000256" key="2">
    <source>
        <dbReference type="ARBA" id="ARBA00022603"/>
    </source>
</evidence>
<dbReference type="PROSITE" id="PS51689">
    <property type="entry name" value="SAM_RNA_A_N6_MT"/>
    <property type="match status" value="1"/>
</dbReference>
<evidence type="ECO:0000256" key="6">
    <source>
        <dbReference type="ARBA" id="ARBA00035020"/>
    </source>
</evidence>
<comment type="subunit">
    <text evidence="6">Part of the small subunit (SSU) processome, composed of more than 70 proteins and the RNA chaperone small nucleolar RNA (snoRNA) U3.</text>
</comment>
<dbReference type="Gene3D" id="1.10.8.480">
    <property type="match status" value="1"/>
</dbReference>
<feature type="binding site" evidence="8">
    <location>
        <position position="37"/>
    </location>
    <ligand>
        <name>S-adenosyl-L-methionine</name>
        <dbReference type="ChEBI" id="CHEBI:59789"/>
    </ligand>
</feature>
<dbReference type="GO" id="GO:0003723">
    <property type="term" value="F:RNA binding"/>
    <property type="evidence" value="ECO:0007669"/>
    <property type="project" value="UniProtKB-UniRule"/>
</dbReference>
<comment type="caution">
    <text evidence="11">The sequence shown here is derived from an EMBL/GenBank/DDBJ whole genome shotgun (WGS) entry which is preliminary data.</text>
</comment>
<evidence type="ECO:0000313" key="11">
    <source>
        <dbReference type="EMBL" id="KAL0266156.1"/>
    </source>
</evidence>
<sequence length="250" mass="28601">MERAGIKPNDTILEVGGGTGMLSLKLLPKCGKLICYEKDTRLAAELVKKVNAQRLAHKFELNVGDVLRATFPPFDMCISNIPYQISSPLLFKLLQENFKCAYIMFQREFAQRLIARPGCSEYSRLSVSVQLLAKVHNVMNVSRNSFVPPPMVDSSVVRIEPRDPRPPINIEEFNRLLKICFLRKNKKLSGIFKRTVIQGMQKVNRALAVQEIEQKTARILRKLKVDRAAKMDIEDFLHLLLEFKKEGINF</sequence>
<dbReference type="PROSITE" id="PS01131">
    <property type="entry name" value="RRNA_A_DIMETH"/>
    <property type="match status" value="1"/>
</dbReference>
<dbReference type="InterPro" id="IPR029063">
    <property type="entry name" value="SAM-dependent_MTases_sf"/>
</dbReference>
<organism evidence="11">
    <name type="scientific">Menopon gallinae</name>
    <name type="common">poultry shaft louse</name>
    <dbReference type="NCBI Taxonomy" id="328185"/>
    <lineage>
        <taxon>Eukaryota</taxon>
        <taxon>Metazoa</taxon>
        <taxon>Ecdysozoa</taxon>
        <taxon>Arthropoda</taxon>
        <taxon>Hexapoda</taxon>
        <taxon>Insecta</taxon>
        <taxon>Pterygota</taxon>
        <taxon>Neoptera</taxon>
        <taxon>Paraneoptera</taxon>
        <taxon>Psocodea</taxon>
        <taxon>Troctomorpha</taxon>
        <taxon>Phthiraptera</taxon>
        <taxon>Amblycera</taxon>
        <taxon>Menoponidae</taxon>
        <taxon>Menopon</taxon>
    </lineage>
</organism>
<feature type="binding site" evidence="8">
    <location>
        <position position="65"/>
    </location>
    <ligand>
        <name>S-adenosyl-L-methionine</name>
        <dbReference type="ChEBI" id="CHEBI:59789"/>
    </ligand>
</feature>
<comment type="similarity">
    <text evidence="8 9">Belongs to the class I-like SAM-binding methyltransferase superfamily. rRNA adenine N(6)-methyltransferase family.</text>
</comment>
<comment type="function">
    <text evidence="7">Specifically dimethylates two adjacent adenosines in the loop of a conserved hairpin near the 3'-end of 18S rRNA in the 40S particle. Involved in the pre-rRNA processing steps leading to small-subunit rRNA production independently of its RNA-modifying catalytic activity. Part of the small subunit (SSU) processome, first precursor of the small eukaryotic ribosomal subunit. During the assembly of the SSU processome in the nucleolus, many ribosome biogenesis factors, an RNA chaperone and ribosomal proteins associate with the nascent pre-rRNA and work in concert to generate RNA folding, modifications, rearrangements and cleavage as well as targeted degradation of pre-ribosomal RNA by the RNA exosome.</text>
</comment>
<dbReference type="EMBL" id="JARGDH010000006">
    <property type="protein sequence ID" value="KAL0266156.1"/>
    <property type="molecule type" value="Genomic_DNA"/>
</dbReference>
<keyword evidence="5 8" id="KW-0694">RNA-binding</keyword>
<keyword evidence="2 8" id="KW-0489">Methyltransferase</keyword>
<evidence type="ECO:0000256" key="5">
    <source>
        <dbReference type="ARBA" id="ARBA00022884"/>
    </source>
</evidence>
<dbReference type="InterPro" id="IPR020598">
    <property type="entry name" value="rRNA_Ade_methylase_Trfase_N"/>
</dbReference>
<dbReference type="InterPro" id="IPR001737">
    <property type="entry name" value="KsgA/Erm"/>
</dbReference>
<keyword evidence="4 8" id="KW-0949">S-adenosyl-L-methionine</keyword>
<dbReference type="Gene3D" id="3.40.50.150">
    <property type="entry name" value="Vaccinia Virus protein VP39"/>
    <property type="match status" value="1"/>
</dbReference>
<dbReference type="Pfam" id="PF00398">
    <property type="entry name" value="RrnaAD"/>
    <property type="match status" value="1"/>
</dbReference>
<evidence type="ECO:0000256" key="9">
    <source>
        <dbReference type="RuleBase" id="RU362106"/>
    </source>
</evidence>
<protein>
    <recommendedName>
        <fullName evidence="9">rRNA adenine N(6)-methyltransferase</fullName>
        <ecNumber evidence="9">2.1.1.-</ecNumber>
    </recommendedName>
</protein>
<proteinExistence type="inferred from homology"/>
<evidence type="ECO:0000259" key="10">
    <source>
        <dbReference type="SMART" id="SM00650"/>
    </source>
</evidence>
<dbReference type="SUPFAM" id="SSF53335">
    <property type="entry name" value="S-adenosyl-L-methionine-dependent methyltransferases"/>
    <property type="match status" value="1"/>
</dbReference>
<evidence type="ECO:0000256" key="8">
    <source>
        <dbReference type="PROSITE-ProRule" id="PRU01026"/>
    </source>
</evidence>
<reference evidence="11" key="1">
    <citation type="journal article" date="2024" name="Gigascience">
        <title>Chromosome-level genome of the poultry shaft louse Menopon gallinae provides insight into the host-switching and adaptive evolution of parasitic lice.</title>
        <authorList>
            <person name="Xu Y."/>
            <person name="Ma L."/>
            <person name="Liu S."/>
            <person name="Liang Y."/>
            <person name="Liu Q."/>
            <person name="He Z."/>
            <person name="Tian L."/>
            <person name="Duan Y."/>
            <person name="Cai W."/>
            <person name="Li H."/>
            <person name="Song F."/>
        </authorList>
    </citation>
    <scope>NUCLEOTIDE SEQUENCE</scope>
    <source>
        <strain evidence="11">Cailab_2023a</strain>
    </source>
</reference>
<feature type="binding site" evidence="8">
    <location>
        <position position="16"/>
    </location>
    <ligand>
        <name>S-adenosyl-L-methionine</name>
        <dbReference type="ChEBI" id="CHEBI:59789"/>
    </ligand>
</feature>
<feature type="binding site" evidence="8">
    <location>
        <position position="80"/>
    </location>
    <ligand>
        <name>S-adenosyl-L-methionine</name>
        <dbReference type="ChEBI" id="CHEBI:59789"/>
    </ligand>
</feature>
<name>A0AAW2H8V8_9NEOP</name>
<dbReference type="GO" id="GO:0000179">
    <property type="term" value="F:rRNA (adenine-N6,N6-)-dimethyltransferase activity"/>
    <property type="evidence" value="ECO:0007669"/>
    <property type="project" value="UniProtKB-UniRule"/>
</dbReference>
<gene>
    <name evidence="11" type="ORF">PYX00_011872</name>
</gene>
<evidence type="ECO:0000256" key="3">
    <source>
        <dbReference type="ARBA" id="ARBA00022679"/>
    </source>
</evidence>
<dbReference type="SMART" id="SM00650">
    <property type="entry name" value="rADc"/>
    <property type="match status" value="1"/>
</dbReference>
<comment type="caution">
    <text evidence="8">Lacks conserved residue(s) required for the propagation of feature annotation.</text>
</comment>
<dbReference type="NCBIfam" id="TIGR00755">
    <property type="entry name" value="ksgA"/>
    <property type="match status" value="1"/>
</dbReference>
<keyword evidence="1 9" id="KW-0698">rRNA processing</keyword>
<keyword evidence="3 8" id="KW-0808">Transferase</keyword>
<evidence type="ECO:0000256" key="4">
    <source>
        <dbReference type="ARBA" id="ARBA00022691"/>
    </source>
</evidence>
<feature type="binding site" evidence="8">
    <location>
        <position position="1"/>
    </location>
    <ligand>
        <name>S-adenosyl-L-methionine</name>
        <dbReference type="ChEBI" id="CHEBI:59789"/>
    </ligand>
</feature>